<sequence>RAVEQALEEHGGDIEAATEALVKKAVPNAMTLFEATRVGANYEHTVYPEILESLRKKTRDGVDEIWEGRHNWNNTVLLDELHAGTRAPVDVEALDTNAAFCSAFKTHLPIGALVPQQVPGFDPKRSGIYLLASRPAWNHPHLPDPIGNRREEGPVLLDDATIRLLARCHKLGLADAPVIAECWTSGASENLLEKFRRVLTEARETALRREKEGFADGTVAVEYIKAMYSKFTSTLGESSANLEIRRPEWMHIVRSQAFANLWYKAHKVHQSGLTVVRVRGTDELHVTGGEWRKIAGRDGGVFEEGRLTTQMKLKNRYTLPRTQKAA</sequence>
<dbReference type="EMBL" id="FOAZ01000093">
    <property type="protein sequence ID" value="SEM87954.1"/>
    <property type="molecule type" value="Genomic_DNA"/>
</dbReference>
<protein>
    <submittedName>
        <fullName evidence="1">Uncharacterized protein</fullName>
    </submittedName>
</protein>
<organism evidence="1 2">
    <name type="scientific">Streptacidiphilus jiangxiensis</name>
    <dbReference type="NCBI Taxonomy" id="235985"/>
    <lineage>
        <taxon>Bacteria</taxon>
        <taxon>Bacillati</taxon>
        <taxon>Actinomycetota</taxon>
        <taxon>Actinomycetes</taxon>
        <taxon>Kitasatosporales</taxon>
        <taxon>Streptomycetaceae</taxon>
        <taxon>Streptacidiphilus</taxon>
    </lineage>
</organism>
<dbReference type="Proteomes" id="UP000183015">
    <property type="component" value="Unassembled WGS sequence"/>
</dbReference>
<dbReference type="RefSeq" id="WP_342342570.1">
    <property type="nucleotide sequence ID" value="NZ_FOAZ01000093.1"/>
</dbReference>
<evidence type="ECO:0000313" key="1">
    <source>
        <dbReference type="EMBL" id="SEM87954.1"/>
    </source>
</evidence>
<feature type="non-terminal residue" evidence="1">
    <location>
        <position position="1"/>
    </location>
</feature>
<name>A0A1H8C0K9_STRJI</name>
<dbReference type="STRING" id="235985.SAMN05414137_1941"/>
<reference evidence="2" key="1">
    <citation type="submission" date="2016-10" db="EMBL/GenBank/DDBJ databases">
        <authorList>
            <person name="Varghese N."/>
        </authorList>
    </citation>
    <scope>NUCLEOTIDE SEQUENCE [LARGE SCALE GENOMIC DNA]</scope>
    <source>
        <strain evidence="2">DSM 45096 / BCRC 16803 / CGMCC 4.1857 / CIP 109030 / JCM 12277 / KCTC 19219 / NBRC 100920 / 33214</strain>
    </source>
</reference>
<dbReference type="CDD" id="cd14279">
    <property type="entry name" value="CUE"/>
    <property type="match status" value="1"/>
</dbReference>
<dbReference type="eggNOG" id="COG2944">
    <property type="taxonomic scope" value="Bacteria"/>
</dbReference>
<dbReference type="AlphaFoldDB" id="A0A1H8C0K9"/>
<proteinExistence type="predicted"/>
<evidence type="ECO:0000313" key="2">
    <source>
        <dbReference type="Proteomes" id="UP000183015"/>
    </source>
</evidence>
<accession>A0A1H8C0K9</accession>
<gene>
    <name evidence="1" type="ORF">SAMN05414137_1941</name>
</gene>
<keyword evidence="2" id="KW-1185">Reference proteome</keyword>